<proteinExistence type="predicted"/>
<dbReference type="AlphaFoldDB" id="A0A9P8A3X5"/>
<evidence type="ECO:0000313" key="1">
    <source>
        <dbReference type="EMBL" id="KAG9323897.1"/>
    </source>
</evidence>
<accession>A0A9P8A3X5</accession>
<protein>
    <submittedName>
        <fullName evidence="1">Uncharacterized protein</fullName>
    </submittedName>
</protein>
<dbReference type="Proteomes" id="UP000717515">
    <property type="component" value="Unassembled WGS sequence"/>
</dbReference>
<gene>
    <name evidence="1" type="ORF">KVV02_006263</name>
</gene>
<dbReference type="EMBL" id="JAIFTL010000084">
    <property type="protein sequence ID" value="KAG9323897.1"/>
    <property type="molecule type" value="Genomic_DNA"/>
</dbReference>
<name>A0A9P8A3X5_MORAP</name>
<sequence>MRSLFSQASDYLKLRQAHIERRIEFHAAGDDQTGPWADIPLEDTFKWTLFQQLYYESDLFKWHRDNYLGQDGVLDVEELKRIWVENEQSYEKTFTQAARQRTALEISGNRRKMGQGVRKP</sequence>
<comment type="caution">
    <text evidence="1">The sequence shown here is derived from an EMBL/GenBank/DDBJ whole genome shotgun (WGS) entry which is preliminary data.</text>
</comment>
<evidence type="ECO:0000313" key="2">
    <source>
        <dbReference type="Proteomes" id="UP000717515"/>
    </source>
</evidence>
<organism evidence="1 2">
    <name type="scientific">Mortierella alpina</name>
    <name type="common">Oleaginous fungus</name>
    <name type="synonym">Mortierella renispora</name>
    <dbReference type="NCBI Taxonomy" id="64518"/>
    <lineage>
        <taxon>Eukaryota</taxon>
        <taxon>Fungi</taxon>
        <taxon>Fungi incertae sedis</taxon>
        <taxon>Mucoromycota</taxon>
        <taxon>Mortierellomycotina</taxon>
        <taxon>Mortierellomycetes</taxon>
        <taxon>Mortierellales</taxon>
        <taxon>Mortierellaceae</taxon>
        <taxon>Mortierella</taxon>
    </lineage>
</organism>
<reference evidence="1" key="1">
    <citation type="submission" date="2021-07" db="EMBL/GenBank/DDBJ databases">
        <title>Draft genome of Mortierella alpina, strain LL118, isolated from an aspen leaf litter sample.</title>
        <authorList>
            <person name="Yang S."/>
            <person name="Vinatzer B.A."/>
        </authorList>
    </citation>
    <scope>NUCLEOTIDE SEQUENCE</scope>
    <source>
        <strain evidence="1">LL118</strain>
    </source>
</reference>